<dbReference type="Proteomes" id="UP000035740">
    <property type="component" value="Unassembled WGS sequence"/>
</dbReference>
<gene>
    <name evidence="2" type="ORF">BVRB_9g225300</name>
</gene>
<keyword evidence="1" id="KW-0472">Membrane</keyword>
<feature type="transmembrane region" description="Helical" evidence="1">
    <location>
        <begin position="12"/>
        <end position="37"/>
    </location>
</feature>
<reference evidence="2 3" key="1">
    <citation type="journal article" date="2014" name="Nature">
        <title>The genome of the recently domesticated crop plant sugar beet (Beta vulgaris).</title>
        <authorList>
            <person name="Dohm J.C."/>
            <person name="Minoche A.E."/>
            <person name="Holtgrawe D."/>
            <person name="Capella-Gutierrez S."/>
            <person name="Zakrzewski F."/>
            <person name="Tafer H."/>
            <person name="Rupp O."/>
            <person name="Sorensen T.R."/>
            <person name="Stracke R."/>
            <person name="Reinhardt R."/>
            <person name="Goesmann A."/>
            <person name="Kraft T."/>
            <person name="Schulz B."/>
            <person name="Stadler P.F."/>
            <person name="Schmidt T."/>
            <person name="Gabaldon T."/>
            <person name="Lehrach H."/>
            <person name="Weisshaar B."/>
            <person name="Himmelbauer H."/>
        </authorList>
    </citation>
    <scope>NUCLEOTIDE SEQUENCE [LARGE SCALE GENOMIC DNA]</scope>
    <source>
        <tissue evidence="2">Taproot</tissue>
    </source>
</reference>
<dbReference type="AlphaFoldDB" id="A0A0J8B600"/>
<evidence type="ECO:0000256" key="1">
    <source>
        <dbReference type="SAM" id="Phobius"/>
    </source>
</evidence>
<sequence>MEGLFGSRIDGGSAALMFTLLLDIGWLNISSSYYVAYKFTRSRFEVRRCVCGYEVANFARTFPVHTMLRTSLPGPDLKSDDVKERFGFTWFAGGKLVKWSYNFLAFL</sequence>
<organism evidence="2 3">
    <name type="scientific">Beta vulgaris subsp. vulgaris</name>
    <name type="common">Beet</name>
    <dbReference type="NCBI Taxonomy" id="3555"/>
    <lineage>
        <taxon>Eukaryota</taxon>
        <taxon>Viridiplantae</taxon>
        <taxon>Streptophyta</taxon>
        <taxon>Embryophyta</taxon>
        <taxon>Tracheophyta</taxon>
        <taxon>Spermatophyta</taxon>
        <taxon>Magnoliopsida</taxon>
        <taxon>eudicotyledons</taxon>
        <taxon>Gunneridae</taxon>
        <taxon>Pentapetalae</taxon>
        <taxon>Caryophyllales</taxon>
        <taxon>Chenopodiaceae</taxon>
        <taxon>Betoideae</taxon>
        <taxon>Beta</taxon>
    </lineage>
</organism>
<accession>A0A0J8B600</accession>
<keyword evidence="3" id="KW-1185">Reference proteome</keyword>
<evidence type="ECO:0000313" key="3">
    <source>
        <dbReference type="Proteomes" id="UP000035740"/>
    </source>
</evidence>
<evidence type="ECO:0000313" key="2">
    <source>
        <dbReference type="EMBL" id="KMS96431.1"/>
    </source>
</evidence>
<protein>
    <submittedName>
        <fullName evidence="2">Uncharacterized protein</fullName>
    </submittedName>
</protein>
<proteinExistence type="predicted"/>
<dbReference type="EMBL" id="KQ090379">
    <property type="protein sequence ID" value="KMS96431.1"/>
    <property type="molecule type" value="Genomic_DNA"/>
</dbReference>
<dbReference type="Gramene" id="KMS96431">
    <property type="protein sequence ID" value="KMS96431"/>
    <property type="gene ID" value="BVRB_9g225300"/>
</dbReference>
<keyword evidence="1" id="KW-1133">Transmembrane helix</keyword>
<name>A0A0J8B600_BETVV</name>
<keyword evidence="1" id="KW-0812">Transmembrane</keyword>